<gene>
    <name evidence="2" type="ORF">GCM10009754_22600</name>
</gene>
<feature type="transmembrane region" description="Helical" evidence="1">
    <location>
        <begin position="109"/>
        <end position="129"/>
    </location>
</feature>
<keyword evidence="1" id="KW-0812">Transmembrane</keyword>
<dbReference type="Pfam" id="PF20176">
    <property type="entry name" value="DUF6541"/>
    <property type="match status" value="1"/>
</dbReference>
<keyword evidence="1" id="KW-0472">Membrane</keyword>
<keyword evidence="1" id="KW-1133">Transmembrane helix</keyword>
<keyword evidence="3" id="KW-1185">Reference proteome</keyword>
<organism evidence="2 3">
    <name type="scientific">Amycolatopsis minnesotensis</name>
    <dbReference type="NCBI Taxonomy" id="337894"/>
    <lineage>
        <taxon>Bacteria</taxon>
        <taxon>Bacillati</taxon>
        <taxon>Actinomycetota</taxon>
        <taxon>Actinomycetes</taxon>
        <taxon>Pseudonocardiales</taxon>
        <taxon>Pseudonocardiaceae</taxon>
        <taxon>Amycolatopsis</taxon>
    </lineage>
</organism>
<proteinExistence type="predicted"/>
<feature type="transmembrane region" description="Helical" evidence="1">
    <location>
        <begin position="483"/>
        <end position="507"/>
    </location>
</feature>
<dbReference type="Proteomes" id="UP001501116">
    <property type="component" value="Unassembled WGS sequence"/>
</dbReference>
<evidence type="ECO:0000256" key="1">
    <source>
        <dbReference type="SAM" id="Phobius"/>
    </source>
</evidence>
<feature type="transmembrane region" description="Helical" evidence="1">
    <location>
        <begin position="385"/>
        <end position="402"/>
    </location>
</feature>
<dbReference type="EMBL" id="BAAANN010000007">
    <property type="protein sequence ID" value="GAA1952947.1"/>
    <property type="molecule type" value="Genomic_DNA"/>
</dbReference>
<feature type="transmembrane region" description="Helical" evidence="1">
    <location>
        <begin position="328"/>
        <end position="348"/>
    </location>
</feature>
<protein>
    <recommendedName>
        <fullName evidence="4">Copper-transporting ATPase</fullName>
    </recommendedName>
</protein>
<feature type="transmembrane region" description="Helical" evidence="1">
    <location>
        <begin position="39"/>
        <end position="59"/>
    </location>
</feature>
<feature type="transmembrane region" description="Helical" evidence="1">
    <location>
        <begin position="200"/>
        <end position="221"/>
    </location>
</feature>
<feature type="transmembrane region" description="Helical" evidence="1">
    <location>
        <begin position="14"/>
        <end position="32"/>
    </location>
</feature>
<feature type="transmembrane region" description="Helical" evidence="1">
    <location>
        <begin position="282"/>
        <end position="308"/>
    </location>
</feature>
<feature type="transmembrane region" description="Helical" evidence="1">
    <location>
        <begin position="442"/>
        <end position="463"/>
    </location>
</feature>
<name>A0ABN2QI85_9PSEU</name>
<accession>A0ABN2QI85</accession>
<evidence type="ECO:0008006" key="4">
    <source>
        <dbReference type="Google" id="ProtNLM"/>
    </source>
</evidence>
<evidence type="ECO:0000313" key="3">
    <source>
        <dbReference type="Proteomes" id="UP001501116"/>
    </source>
</evidence>
<sequence>MPTPDEFWTYSSTIGVYLLVLVVPGGLVGFAAGLRGWTLAGLAPLLTYTATGLAGPWLSSAGLPYNVATAAASTVVLAGIAFGVRKLAEARGWVSATEDRPPVEWTRGAHLAVAACVVVATALSIYVVLSATGGTNAVFQRWDTVFHANGIRYIADTGDGGLFGMSTVNYYEPGGALFYPNAYHLVAALVYNLSGASIPVVLNAVTVPVAGIFALSMVAMVRQFGGRAMLAGSTALIAATATTGAYESVSSGLLPFALGIVLTPLAALVLQRFLERPGVDTASVLAISAAGLLASHSSCLFGGILFALPVLIQRWWRREGKAGRDLLWLLPTGLAAAVLAAPMVLGAIGFTSGAYPYKPWASGIPVPSALGQLLTFRQVLDQPQLWLAGLLVVGIVLIPTLGRMRWIGVAAVLLSGIFVLVACFGAQSFVVAFSRPWWNDRFRLMALAAIPLILLAGHGLAELQRLVSRAVANLSWVKLRPRLPATLGLTTAVVMVAGLAVVTNGFYTAANATAVAYAYHNGPASEHREPPVTRDEINAMLELGKIAKPGEMVLNDRLDGTAWVYAIAGVRPVAGNYDPGVPPKDAAYLTDHFREYASNPEVRAAVRRLNVGYVLLGTGTIEREPVRVRGLGLTDLDHRGFLRVAYRNPGAVIYEITR</sequence>
<reference evidence="2 3" key="1">
    <citation type="journal article" date="2019" name="Int. J. Syst. Evol. Microbiol.">
        <title>The Global Catalogue of Microorganisms (GCM) 10K type strain sequencing project: providing services to taxonomists for standard genome sequencing and annotation.</title>
        <authorList>
            <consortium name="The Broad Institute Genomics Platform"/>
            <consortium name="The Broad Institute Genome Sequencing Center for Infectious Disease"/>
            <person name="Wu L."/>
            <person name="Ma J."/>
        </authorList>
    </citation>
    <scope>NUCLEOTIDE SEQUENCE [LARGE SCALE GENOMIC DNA]</scope>
    <source>
        <strain evidence="2 3">JCM 14545</strain>
    </source>
</reference>
<dbReference type="RefSeq" id="WP_344416476.1">
    <property type="nucleotide sequence ID" value="NZ_BAAANN010000007.1"/>
</dbReference>
<feature type="transmembrane region" description="Helical" evidence="1">
    <location>
        <begin position="252"/>
        <end position="270"/>
    </location>
</feature>
<evidence type="ECO:0000313" key="2">
    <source>
        <dbReference type="EMBL" id="GAA1952947.1"/>
    </source>
</evidence>
<comment type="caution">
    <text evidence="2">The sequence shown here is derived from an EMBL/GenBank/DDBJ whole genome shotgun (WGS) entry which is preliminary data.</text>
</comment>
<feature type="transmembrane region" description="Helical" evidence="1">
    <location>
        <begin position="65"/>
        <end position="88"/>
    </location>
</feature>
<dbReference type="InterPro" id="IPR046671">
    <property type="entry name" value="DUF6541"/>
</dbReference>
<feature type="transmembrane region" description="Helical" evidence="1">
    <location>
        <begin position="409"/>
        <end position="430"/>
    </location>
</feature>